<dbReference type="EMBL" id="QLNT01000002">
    <property type="protein sequence ID" value="KAF3076775.1"/>
    <property type="molecule type" value="Genomic_DNA"/>
</dbReference>
<evidence type="ECO:0000313" key="3">
    <source>
        <dbReference type="Proteomes" id="UP000801864"/>
    </source>
</evidence>
<proteinExistence type="predicted"/>
<dbReference type="Proteomes" id="UP000801864">
    <property type="component" value="Unassembled WGS sequence"/>
</dbReference>
<feature type="region of interest" description="Disordered" evidence="1">
    <location>
        <begin position="13"/>
        <end position="43"/>
    </location>
</feature>
<comment type="caution">
    <text evidence="2">The sequence shown here is derived from an EMBL/GenBank/DDBJ whole genome shotgun (WGS) entry which is preliminary data.</text>
</comment>
<dbReference type="AlphaFoldDB" id="A0A9P4XQF0"/>
<accession>A0A9P4XQF0</accession>
<feature type="compositionally biased region" description="Acidic residues" evidence="1">
    <location>
        <begin position="91"/>
        <end position="100"/>
    </location>
</feature>
<reference evidence="2 3" key="1">
    <citation type="submission" date="2018-06" db="EMBL/GenBank/DDBJ databases">
        <title>Genome analysis of cellulolytic fungus Trichoderma lentiforme CFAM-422.</title>
        <authorList>
            <person name="Steindorff A.S."/>
            <person name="Formighieri E.F."/>
            <person name="Midorikawa G.E.O."/>
            <person name="Tamietti M.S."/>
            <person name="Ramos E.Z."/>
            <person name="Silva A.S."/>
            <person name="Bon E.P.S."/>
            <person name="Mendes T.D."/>
            <person name="Damaso M.C.T."/>
            <person name="Favaro L.C.L."/>
        </authorList>
    </citation>
    <scope>NUCLEOTIDE SEQUENCE [LARGE SCALE GENOMIC DNA]</scope>
    <source>
        <strain evidence="2 3">CFAM-422</strain>
    </source>
</reference>
<organism evidence="2 3">
    <name type="scientific">Trichoderma lentiforme</name>
    <dbReference type="NCBI Taxonomy" id="1567552"/>
    <lineage>
        <taxon>Eukaryota</taxon>
        <taxon>Fungi</taxon>
        <taxon>Dikarya</taxon>
        <taxon>Ascomycota</taxon>
        <taxon>Pezizomycotina</taxon>
        <taxon>Sordariomycetes</taxon>
        <taxon>Hypocreomycetidae</taxon>
        <taxon>Hypocreales</taxon>
        <taxon>Hypocreaceae</taxon>
        <taxon>Trichoderma</taxon>
    </lineage>
</organism>
<feature type="compositionally biased region" description="Basic and acidic residues" evidence="1">
    <location>
        <begin position="16"/>
        <end position="31"/>
    </location>
</feature>
<keyword evidence="3" id="KW-1185">Reference proteome</keyword>
<feature type="region of interest" description="Disordered" evidence="1">
    <location>
        <begin position="88"/>
        <end position="108"/>
    </location>
</feature>
<protein>
    <submittedName>
        <fullName evidence="2">Uncharacterized protein</fullName>
    </submittedName>
</protein>
<name>A0A9P4XQF0_9HYPO</name>
<evidence type="ECO:0000313" key="2">
    <source>
        <dbReference type="EMBL" id="KAF3076775.1"/>
    </source>
</evidence>
<evidence type="ECO:0000256" key="1">
    <source>
        <dbReference type="SAM" id="MobiDB-lite"/>
    </source>
</evidence>
<gene>
    <name evidence="2" type="ORF">CFAM422_001341</name>
</gene>
<sequence>MYQIPINAFSNILESPRQRQERRIRAETQRRQEKHRVAAGPEFPAQDAVRRLGDEELAVALVAAVHGDEENGGAKGSEEGADGVELFGKDFEDDEGEGEEAQGGAHVSAFKGTLGGADFNESVETDEMSALFLIDRWSN</sequence>